<evidence type="ECO:0000256" key="2">
    <source>
        <dbReference type="ARBA" id="ARBA00009347"/>
    </source>
</evidence>
<dbReference type="InterPro" id="IPR009100">
    <property type="entry name" value="AcylCoA_DH/oxidase_NM_dom_sf"/>
</dbReference>
<dbReference type="Pfam" id="PF00441">
    <property type="entry name" value="Acyl-CoA_dh_1"/>
    <property type="match status" value="1"/>
</dbReference>
<dbReference type="InterPro" id="IPR037069">
    <property type="entry name" value="AcylCoA_DH/ox_N_sf"/>
</dbReference>
<comment type="similarity">
    <text evidence="2">Belongs to the acyl-CoA dehydrogenase family.</text>
</comment>
<dbReference type="Gene3D" id="1.20.140.10">
    <property type="entry name" value="Butyryl-CoA Dehydrogenase, subunit A, domain 3"/>
    <property type="match status" value="1"/>
</dbReference>
<dbReference type="SUPFAM" id="SSF47203">
    <property type="entry name" value="Acyl-CoA dehydrogenase C-terminal domain-like"/>
    <property type="match status" value="1"/>
</dbReference>
<dbReference type="GO" id="GO:0050660">
    <property type="term" value="F:flavin adenine dinucleotide binding"/>
    <property type="evidence" value="ECO:0007669"/>
    <property type="project" value="InterPro"/>
</dbReference>
<organism evidence="8">
    <name type="scientific">Mycobacterium sp. (strain JLS)</name>
    <dbReference type="NCBI Taxonomy" id="164757"/>
    <lineage>
        <taxon>Bacteria</taxon>
        <taxon>Bacillati</taxon>
        <taxon>Actinomycetota</taxon>
        <taxon>Actinomycetes</taxon>
        <taxon>Mycobacteriales</taxon>
        <taxon>Mycobacteriaceae</taxon>
        <taxon>Mycobacterium</taxon>
    </lineage>
</organism>
<dbReference type="GO" id="GO:0003995">
    <property type="term" value="F:acyl-CoA dehydrogenase activity"/>
    <property type="evidence" value="ECO:0007669"/>
    <property type="project" value="TreeGrafter"/>
</dbReference>
<accession>A0A5Q5CGI1</accession>
<keyword evidence="5" id="KW-0560">Oxidoreductase</keyword>
<dbReference type="InterPro" id="IPR046373">
    <property type="entry name" value="Acyl-CoA_Oxase/DH_mid-dom_sf"/>
</dbReference>
<evidence type="ECO:0000256" key="5">
    <source>
        <dbReference type="ARBA" id="ARBA00023002"/>
    </source>
</evidence>
<evidence type="ECO:0000259" key="6">
    <source>
        <dbReference type="Pfam" id="PF00441"/>
    </source>
</evidence>
<proteinExistence type="inferred from homology"/>
<reference evidence="8" key="1">
    <citation type="submission" date="2007-02" db="EMBL/GenBank/DDBJ databases">
        <title>Complete sequence of Mycobacterium sp. JLS.</title>
        <authorList>
            <consortium name="US DOE Joint Genome Institute"/>
            <person name="Copeland A."/>
            <person name="Lucas S."/>
            <person name="Lapidus A."/>
            <person name="Barry K."/>
            <person name="Detter J.C."/>
            <person name="Glavina del Rio T."/>
            <person name="Hammon N."/>
            <person name="Israni S."/>
            <person name="Dalin E."/>
            <person name="Tice H."/>
            <person name="Pitluck S."/>
            <person name="Chain P."/>
            <person name="Malfatti S."/>
            <person name="Shin M."/>
            <person name="Vergez L."/>
            <person name="Schmutz J."/>
            <person name="Larimer F."/>
            <person name="Land M."/>
            <person name="Hauser L."/>
            <person name="Kyrpides N."/>
            <person name="Mikhailova N."/>
            <person name="Miller C.D."/>
            <person name="Anderson A.J."/>
            <person name="Sims R.C."/>
            <person name="Richardson P."/>
        </authorList>
    </citation>
    <scope>NUCLEOTIDE SEQUENCE [LARGE SCALE GENOMIC DNA]</scope>
    <source>
        <strain evidence="8">JLS</strain>
    </source>
</reference>
<dbReference type="SUPFAM" id="SSF56645">
    <property type="entry name" value="Acyl-CoA dehydrogenase NM domain-like"/>
    <property type="match status" value="1"/>
</dbReference>
<comment type="cofactor">
    <cofactor evidence="1">
        <name>FAD</name>
        <dbReference type="ChEBI" id="CHEBI:57692"/>
    </cofactor>
</comment>
<keyword evidence="3" id="KW-0285">Flavoprotein</keyword>
<dbReference type="PANTHER" id="PTHR43884">
    <property type="entry name" value="ACYL-COA DEHYDROGENASE"/>
    <property type="match status" value="1"/>
</dbReference>
<dbReference type="InterPro" id="IPR009075">
    <property type="entry name" value="AcylCo_DH/oxidase_C"/>
</dbReference>
<evidence type="ECO:0000313" key="8">
    <source>
        <dbReference type="EMBL" id="ABN98356.1"/>
    </source>
</evidence>
<keyword evidence="4" id="KW-0274">FAD</keyword>
<sequence>MNLELTDEQRALRDTVRRFLAEKASMADHVRPMLTDPTGTTDAVWNGLAALGTTALLIPAEFGGEGASMLEAGVALEELGAALHPGPWLSSAVAAPRALGRFGVTNEAAALYGALADGSTIATVALAGERTPTVHRDGAGLTLRGELDRVSDAAAADVLLVPVGDSERTDLIAVATSSPAVSITPISGIDQSRKLFRVCLDDAPGQVVGVSDGQAVRALVDDLLIAHGCDAVGAAGRVLAMTVDYAKVRHQFGRPIGSFQAVAHLCVDMHEIVELARSGVLYALWAADHADPEDRHRAALRVKAFAGHLTGVADRAIQVFGGIGFTWEHDAQLYLKRLLSFSRFMGGPGTYLQQLGAALAAAHLHQRRSEAHTA</sequence>
<protein>
    <submittedName>
        <fullName evidence="8">Acyl-CoA dehydrogenase domain protein</fullName>
    </submittedName>
</protein>
<evidence type="ECO:0000256" key="4">
    <source>
        <dbReference type="ARBA" id="ARBA00022827"/>
    </source>
</evidence>
<dbReference type="Gene3D" id="2.40.110.10">
    <property type="entry name" value="Butyryl-CoA Dehydrogenase, subunit A, domain 2"/>
    <property type="match status" value="1"/>
</dbReference>
<evidence type="ECO:0000256" key="1">
    <source>
        <dbReference type="ARBA" id="ARBA00001974"/>
    </source>
</evidence>
<feature type="domain" description="Acyl-CoA dehydrogenase/oxidase C-terminal" evidence="6">
    <location>
        <begin position="225"/>
        <end position="347"/>
    </location>
</feature>
<dbReference type="Pfam" id="PF02771">
    <property type="entry name" value="Acyl-CoA_dh_N"/>
    <property type="match status" value="1"/>
</dbReference>
<dbReference type="AlphaFoldDB" id="A0A5Q5CGI1"/>
<name>A0A5Q5CGI1_MYCSJ</name>
<dbReference type="EMBL" id="CP000580">
    <property type="protein sequence ID" value="ABN98356.1"/>
    <property type="molecule type" value="Genomic_DNA"/>
</dbReference>
<dbReference type="KEGG" id="mjl:Mjls_2573"/>
<gene>
    <name evidence="8" type="ordered locus">Mjls_2573</name>
</gene>
<dbReference type="InterPro" id="IPR013786">
    <property type="entry name" value="AcylCoA_DH/ox_N"/>
</dbReference>
<evidence type="ECO:0000259" key="7">
    <source>
        <dbReference type="Pfam" id="PF02771"/>
    </source>
</evidence>
<dbReference type="Gene3D" id="1.10.540.10">
    <property type="entry name" value="Acyl-CoA dehydrogenase/oxidase, N-terminal domain"/>
    <property type="match status" value="1"/>
</dbReference>
<evidence type="ECO:0000256" key="3">
    <source>
        <dbReference type="ARBA" id="ARBA00022630"/>
    </source>
</evidence>
<feature type="domain" description="Acyl-CoA dehydrogenase/oxidase N-terminal" evidence="7">
    <location>
        <begin position="6"/>
        <end position="106"/>
    </location>
</feature>
<dbReference type="PANTHER" id="PTHR43884:SF20">
    <property type="entry name" value="ACYL-COA DEHYDROGENASE FADE28"/>
    <property type="match status" value="1"/>
</dbReference>
<dbReference type="InterPro" id="IPR036250">
    <property type="entry name" value="AcylCo_DH-like_C"/>
</dbReference>